<dbReference type="PROSITE" id="PS50093">
    <property type="entry name" value="PKD"/>
    <property type="match status" value="1"/>
</dbReference>
<sequence>MIHDGFLLKNFKKLFSPTFLILPLVFLFGFLSSENVFSQTAIITPTTPFEIGTPNCPQNNLRITSVDFRDPNTGESFKPEDLYGTPIGTPINGDIYVTFAVSGNGYNFHVQYDFLINGVVQGSRRALCIVVEDGNGNTINITNGLEIKVTNFTWNYGDKLEIKNVYQTWVTGNAKPNDKSCPSTAGNSQCDYRPQGFVIETPVVANFSYQTFCDNRNVSFTNLSTGGADNIAFSYVWDFGDGSTSTAINPTHTYTSAGTYTVKLISTKGLESDDETKNITVYDPTSLTINAPPSACAPGTVDLTAGSITSGSSPGLTFTYWLDANATQTLANPSAVANSGTYYIKGSNGTNGCFLIKPVIVTINQAPVAPLTGGDQVVCEASPIQTLTATATVPAGFSVVWYDAAVGGNLVANPTKNTTGTVTYYAEAKNNTTNCVSLTRTAVSLTINPAPTAPVSGGDQVVCQANPIQTLTATATAPAGSSVVWYDAAVGGNVVANPTKNTTGTVTYYAASKNNTTNCESLTRTAVSLTINAAPTAPVSGGDQVVCEVNPIQTLTATASAPAGSSVVWYDAAVGGNVVANPTKNTTGTVTYYAASKNNTTNCESLTRTAVSLTIDAAPTAPVSGGDQVQCEASPIQTLTATATAPAGSSVVWYDAAVGGNVVANPVKNSVGAVTYYAESVNTTTNCKSLTRTAVSLTIQAAPAAPVSGGNQIECLKDPIQTLTATATVPQGFTLVWYDAAVGGNVVANPTRNTVGSVTYYAEAINNATNCKSLTRTAVVLSILDAPQPPVSDGDITICEGDAEKITASASGPGTIVWYDAATGGNIVPDPSLSTVGTVTYYAQSEGGSCSSLIRTPVKLTINAAPVAPVSGGDQVECEEGPIQTLTATATVPQGFSVVWYDAAVGGNVVASPTKNTTGTVTYYAASKNNTTNCESLTRTAVSLTINAAPVAPVSGGDQVECEEGPIQTLTATATVPQGFSVVWYDASVGGNVVASPTKNTTGTVTYYAASKNNTTNCESLTRTAVSLTINTAPVAPVSGGDQVECEGSPIQTLTATATVPQGFSVVWYDAAVGGNVVTNPVKNSVGTVIYYAEAVNSATNCVSLTRTAVSLTINPAPVAPVSGGDQVECEEGPIQTLTATATVPQGFSVVWYDAAVGGNVVASPTLNTVGTITYYAEAVNNETDCISLSRTAVSLTIQAAPVAPVSGGDQVECEEGPIQTLTATATVPQGFNVVWYDAAVGGNVVNNPTLNSVGSITYYAQSVNSSTNCVSLSRTAVSLTILAAPVAPISGGDQVECEEGPIQTLTATATVPQGFGVVWYDAAVGGNVVANPTLNSVGTITYYAEAVNNETNCISLTRTAVSLTIQAAPVAPVSGGNQVVCLENPIQTLTATATVLQGFSVVWYDQSIGGNVVANPILNTVGSVTYYAEAVNNTTNCVSLTRTAVLLTILDAPAPPVSDGDITICEGDQEKITASASGPGTIVWYDAAEGGNVVADPSLSSVGSVTYYAQSIGTSCSSLTRTAVTLTINPAPVSPVSGGNQTICEGDASSITATASVPQGFSVVWYSAAIGGNVVANPTLSSVGTVTFYAEAVNNETNCTSLSRTGVTLTINPAPVAPVSGGNQTICEGDASSITATASVPQGFSVVWYSAAIGGNVVANPTLSTVGTVTYYAQSVNNTTNCASLTRTAVSLTINPAPVAPVSGGNKVSCFNGENQLLTATATVPQGFSVVWYTAPTGGSVVANPSLSAVGSVTYYAEAVNAGTGCSSLTRTPVTLTFNSCAITLTKTADVESVDNAGDVITYTLTVTNTGNSALSNVTITDPLTGLNQNVGSLAGGESTNVQTSYTVTQADVDKGEILNIASVKGTAINAEVSAQDDAVVTAVQNPDIDIEITDNDPVLDEPGDEIPYTIVVTNTGNVTLDNVTVVDTKTGTVVNVGTLAPGESKTIEATYPITQEDVDTGSVKNEATATGESPNEGDDNPTATDEVTTPILQLPGILVEKSADKDVIREAGEVVVYTITVTNTGNVVLNNVVVKDPLTGLEQSIGTLSAGQSVSVETSYTVTVDDLVKETLVNVATVTAEAPDGEDISDEAEEVVGVGANEIIANDDDFGTYF</sequence>
<evidence type="ECO:0000313" key="3">
    <source>
        <dbReference type="EMBL" id="TDQ16895.1"/>
    </source>
</evidence>
<dbReference type="InterPro" id="IPR022409">
    <property type="entry name" value="PKD/Chitinase_dom"/>
</dbReference>
<dbReference type="SUPFAM" id="SSF49299">
    <property type="entry name" value="PKD domain"/>
    <property type="match status" value="1"/>
</dbReference>
<gene>
    <name evidence="3" type="ORF">DFQ04_1543</name>
</gene>
<dbReference type="InterPro" id="IPR013783">
    <property type="entry name" value="Ig-like_fold"/>
</dbReference>
<feature type="domain" description="PKD" evidence="2">
    <location>
        <begin position="215"/>
        <end position="288"/>
    </location>
</feature>
<organism evidence="3 4">
    <name type="scientific">Algoriphagus boseongensis</name>
    <dbReference type="NCBI Taxonomy" id="1442587"/>
    <lineage>
        <taxon>Bacteria</taxon>
        <taxon>Pseudomonadati</taxon>
        <taxon>Bacteroidota</taxon>
        <taxon>Cytophagia</taxon>
        <taxon>Cytophagales</taxon>
        <taxon>Cyclobacteriaceae</taxon>
        <taxon>Algoriphagus</taxon>
    </lineage>
</organism>
<dbReference type="Proteomes" id="UP000294535">
    <property type="component" value="Unassembled WGS sequence"/>
</dbReference>
<dbReference type="Pfam" id="PF18911">
    <property type="entry name" value="PKD_4"/>
    <property type="match status" value="1"/>
</dbReference>
<protein>
    <submittedName>
        <fullName evidence="3">Putative repeat protein (TIGR01451 family)</fullName>
    </submittedName>
</protein>
<dbReference type="Pfam" id="PF19081">
    <property type="entry name" value="Ig_7"/>
    <property type="match status" value="17"/>
</dbReference>
<dbReference type="InterPro" id="IPR035986">
    <property type="entry name" value="PKD_dom_sf"/>
</dbReference>
<evidence type="ECO:0000256" key="1">
    <source>
        <dbReference type="SAM" id="MobiDB-lite"/>
    </source>
</evidence>
<keyword evidence="4" id="KW-1185">Reference proteome</keyword>
<evidence type="ECO:0000259" key="2">
    <source>
        <dbReference type="PROSITE" id="PS50093"/>
    </source>
</evidence>
<reference evidence="3 4" key="1">
    <citation type="submission" date="2019-03" db="EMBL/GenBank/DDBJ databases">
        <title>Genomic Encyclopedia of Type Strains, Phase III (KMG-III): the genomes of soil and plant-associated and newly described type strains.</title>
        <authorList>
            <person name="Whitman W."/>
        </authorList>
    </citation>
    <scope>NUCLEOTIDE SEQUENCE [LARGE SCALE GENOMIC DNA]</scope>
    <source>
        <strain evidence="3 4">CECT 8446</strain>
    </source>
</reference>
<dbReference type="InterPro" id="IPR044023">
    <property type="entry name" value="Ig_7"/>
</dbReference>
<evidence type="ECO:0000313" key="4">
    <source>
        <dbReference type="Proteomes" id="UP000294535"/>
    </source>
</evidence>
<feature type="region of interest" description="Disordered" evidence="1">
    <location>
        <begin position="1960"/>
        <end position="1987"/>
    </location>
</feature>
<dbReference type="Gene3D" id="2.60.40.10">
    <property type="entry name" value="Immunoglobulins"/>
    <property type="match status" value="2"/>
</dbReference>
<dbReference type="CDD" id="cd00146">
    <property type="entry name" value="PKD"/>
    <property type="match status" value="1"/>
</dbReference>
<dbReference type="InterPro" id="IPR055354">
    <property type="entry name" value="DUF7507"/>
</dbReference>
<dbReference type="Pfam" id="PF24346">
    <property type="entry name" value="DUF7507"/>
    <property type="match status" value="3"/>
</dbReference>
<dbReference type="InterPro" id="IPR047589">
    <property type="entry name" value="DUF11_rpt"/>
</dbReference>
<name>A0A4R6T6T0_9BACT</name>
<comment type="caution">
    <text evidence="3">The sequence shown here is derived from an EMBL/GenBank/DDBJ whole genome shotgun (WGS) entry which is preliminary data.</text>
</comment>
<dbReference type="EMBL" id="SNYF01000006">
    <property type="protein sequence ID" value="TDQ16895.1"/>
    <property type="molecule type" value="Genomic_DNA"/>
</dbReference>
<dbReference type="SMART" id="SM00089">
    <property type="entry name" value="PKD"/>
    <property type="match status" value="1"/>
</dbReference>
<feature type="compositionally biased region" description="Polar residues" evidence="1">
    <location>
        <begin position="1964"/>
        <end position="1975"/>
    </location>
</feature>
<feature type="non-terminal residue" evidence="3">
    <location>
        <position position="2116"/>
    </location>
</feature>
<proteinExistence type="predicted"/>
<dbReference type="NCBIfam" id="TIGR01451">
    <property type="entry name" value="B_ant_repeat"/>
    <property type="match status" value="3"/>
</dbReference>
<dbReference type="InterPro" id="IPR000601">
    <property type="entry name" value="PKD_dom"/>
</dbReference>
<accession>A0A4R6T6T0</accession>